<dbReference type="Proteomes" id="UP000440578">
    <property type="component" value="Unassembled WGS sequence"/>
</dbReference>
<dbReference type="SMART" id="SM00186">
    <property type="entry name" value="FBG"/>
    <property type="match status" value="1"/>
</dbReference>
<dbReference type="SUPFAM" id="SSF56496">
    <property type="entry name" value="Fibrinogen C-terminal domain-like"/>
    <property type="match status" value="1"/>
</dbReference>
<dbReference type="OrthoDB" id="6361951at2759"/>
<gene>
    <name evidence="3" type="primary">TL5B_21</name>
    <name evidence="3" type="ORF">FJT64_017914</name>
</gene>
<keyword evidence="4" id="KW-1185">Reference proteome</keyword>
<protein>
    <submittedName>
        <fullName evidence="3">Techylectin-5B</fullName>
    </submittedName>
</protein>
<dbReference type="AlphaFoldDB" id="A0A6A4X182"/>
<evidence type="ECO:0000313" key="4">
    <source>
        <dbReference type="Proteomes" id="UP000440578"/>
    </source>
</evidence>
<feature type="domain" description="Fibrinogen C-terminal" evidence="2">
    <location>
        <begin position="224"/>
        <end position="359"/>
    </location>
</feature>
<dbReference type="PANTHER" id="PTHR19143:SF327">
    <property type="entry name" value="FI21813P1-RELATED"/>
    <property type="match status" value="1"/>
</dbReference>
<accession>A0A6A4X182</accession>
<evidence type="ECO:0000259" key="2">
    <source>
        <dbReference type="PROSITE" id="PS51406"/>
    </source>
</evidence>
<dbReference type="PROSITE" id="PS51406">
    <property type="entry name" value="FIBRINOGEN_C_2"/>
    <property type="match status" value="1"/>
</dbReference>
<dbReference type="Gene3D" id="3.90.215.10">
    <property type="entry name" value="Gamma Fibrinogen, chain A, domain 1"/>
    <property type="match status" value="1"/>
</dbReference>
<dbReference type="PANTHER" id="PTHR19143">
    <property type="entry name" value="FIBRINOGEN/TENASCIN/ANGIOPOEITIN"/>
    <property type="match status" value="1"/>
</dbReference>
<reference evidence="3 4" key="1">
    <citation type="submission" date="2019-07" db="EMBL/GenBank/DDBJ databases">
        <title>Draft genome assembly of a fouling barnacle, Amphibalanus amphitrite (Darwin, 1854): The first reference genome for Thecostraca.</title>
        <authorList>
            <person name="Kim W."/>
        </authorList>
    </citation>
    <scope>NUCLEOTIDE SEQUENCE [LARGE SCALE GENOMIC DNA]</scope>
    <source>
        <strain evidence="3">SNU_AA5</strain>
        <tissue evidence="3">Soma without cirri and trophi</tissue>
    </source>
</reference>
<dbReference type="Gene3D" id="1.20.5.340">
    <property type="match status" value="1"/>
</dbReference>
<evidence type="ECO:0000313" key="3">
    <source>
        <dbReference type="EMBL" id="KAF0311239.1"/>
    </source>
</evidence>
<feature type="chain" id="PRO_5025522744" evidence="1">
    <location>
        <begin position="28"/>
        <end position="359"/>
    </location>
</feature>
<feature type="signal peptide" evidence="1">
    <location>
        <begin position="1"/>
        <end position="27"/>
    </location>
</feature>
<keyword evidence="1" id="KW-0732">Signal</keyword>
<comment type="caution">
    <text evidence="3">The sequence shown here is derived from an EMBL/GenBank/DDBJ whole genome shotgun (WGS) entry which is preliminary data.</text>
</comment>
<name>A0A6A4X182_AMPAM</name>
<dbReference type="Pfam" id="PF00147">
    <property type="entry name" value="Fibrinogen_C"/>
    <property type="match status" value="1"/>
</dbReference>
<dbReference type="InterPro" id="IPR050373">
    <property type="entry name" value="Fibrinogen_C-term_domain"/>
</dbReference>
<sequence length="359" mass="39549">MALRAGAPSRWPLVPLLLPLLLTCLTGLDGGAVSAHQPAAPAAGEACLASTLDLLWSTVGRIVRSAVEPEVAELDGRLAGLQTQLTELTVRLDRIQGGQEAQNSTVQIHLQEIEAGLKKGHLDFTSKVDGVQSQVTELIAKIDDIQGEQQSQNVSLQRQLQGMEEGLGRLDSDLKSTLDGIQAQTEARLGTVHAELESKLDRVQSQIDTRLGQVQSQLESRLADVQSSPVRDCSDLPAGARSGVHLLRPGLRQPVPALCDQDTDGGGWTVFQRRADIQPRQDFFLGWEAYKWGFGALDREFWWGLEHLFHTTSLLDRRYELRIDMEDFDGGKRFALYQDFRVSSEADGYRMHAANYSGV</sequence>
<dbReference type="GO" id="GO:0005615">
    <property type="term" value="C:extracellular space"/>
    <property type="evidence" value="ECO:0007669"/>
    <property type="project" value="TreeGrafter"/>
</dbReference>
<organism evidence="3 4">
    <name type="scientific">Amphibalanus amphitrite</name>
    <name type="common">Striped barnacle</name>
    <name type="synonym">Balanus amphitrite</name>
    <dbReference type="NCBI Taxonomy" id="1232801"/>
    <lineage>
        <taxon>Eukaryota</taxon>
        <taxon>Metazoa</taxon>
        <taxon>Ecdysozoa</taxon>
        <taxon>Arthropoda</taxon>
        <taxon>Crustacea</taxon>
        <taxon>Multicrustacea</taxon>
        <taxon>Cirripedia</taxon>
        <taxon>Thoracica</taxon>
        <taxon>Thoracicalcarea</taxon>
        <taxon>Balanomorpha</taxon>
        <taxon>Balanoidea</taxon>
        <taxon>Balanidae</taxon>
        <taxon>Amphibalaninae</taxon>
        <taxon>Amphibalanus</taxon>
    </lineage>
</organism>
<dbReference type="InterPro" id="IPR014716">
    <property type="entry name" value="Fibrinogen_a/b/g_C_1"/>
</dbReference>
<dbReference type="InterPro" id="IPR036056">
    <property type="entry name" value="Fibrinogen-like_C"/>
</dbReference>
<dbReference type="InterPro" id="IPR002181">
    <property type="entry name" value="Fibrinogen_a/b/g_C_dom"/>
</dbReference>
<evidence type="ECO:0000256" key="1">
    <source>
        <dbReference type="SAM" id="SignalP"/>
    </source>
</evidence>
<dbReference type="EMBL" id="VIIS01000251">
    <property type="protein sequence ID" value="KAF0311239.1"/>
    <property type="molecule type" value="Genomic_DNA"/>
</dbReference>
<proteinExistence type="predicted"/>